<evidence type="ECO:0000313" key="4">
    <source>
        <dbReference type="EMBL" id="ACD21174.1"/>
    </source>
</evidence>
<reference evidence="4 5" key="1">
    <citation type="journal article" date="2011" name="J. Bacteriol.">
        <title>Complete genome sequence of the plant growth-promoting endophyte Burkholderia phytofirmans strain PsJN.</title>
        <authorList>
            <person name="Weilharter A."/>
            <person name="Mitter B."/>
            <person name="Shin M.V."/>
            <person name="Chain P.S."/>
            <person name="Nowak J."/>
            <person name="Sessitsch A."/>
        </authorList>
    </citation>
    <scope>NUCLEOTIDE SEQUENCE [LARGE SCALE GENOMIC DNA]</scope>
    <source>
        <strain evidence="5">DSM 17436 / LMG 22146 / PsJN</strain>
    </source>
</reference>
<dbReference type="SUPFAM" id="SSF47226">
    <property type="entry name" value="Histidine-containing phosphotransfer domain, HPT domain"/>
    <property type="match status" value="1"/>
</dbReference>
<feature type="domain" description="HPt" evidence="3">
    <location>
        <begin position="30"/>
        <end position="127"/>
    </location>
</feature>
<keyword evidence="2" id="KW-0597">Phosphoprotein</keyword>
<dbReference type="EMBL" id="CP001053">
    <property type="protein sequence ID" value="ACD21174.1"/>
    <property type="molecule type" value="Genomic_DNA"/>
</dbReference>
<dbReference type="InterPro" id="IPR036641">
    <property type="entry name" value="HPT_dom_sf"/>
</dbReference>
<dbReference type="KEGG" id="bpy:Bphyt_6882"/>
<dbReference type="Proteomes" id="UP000001739">
    <property type="component" value="Chromosome 2"/>
</dbReference>
<evidence type="ECO:0000256" key="2">
    <source>
        <dbReference type="PROSITE-ProRule" id="PRU00110"/>
    </source>
</evidence>
<evidence type="ECO:0000313" key="5">
    <source>
        <dbReference type="Proteomes" id="UP000001739"/>
    </source>
</evidence>
<dbReference type="OrthoDB" id="8926467at2"/>
<protein>
    <submittedName>
        <fullName evidence="4">Hpt protein</fullName>
    </submittedName>
</protein>
<evidence type="ECO:0000259" key="3">
    <source>
        <dbReference type="PROSITE" id="PS50894"/>
    </source>
</evidence>
<feature type="modified residue" description="Phosphohistidine" evidence="2">
    <location>
        <position position="69"/>
    </location>
</feature>
<keyword evidence="1" id="KW-0902">Two-component regulatory system</keyword>
<dbReference type="AlphaFoldDB" id="B2T9S2"/>
<dbReference type="GO" id="GO:0000160">
    <property type="term" value="P:phosphorelay signal transduction system"/>
    <property type="evidence" value="ECO:0007669"/>
    <property type="project" value="UniProtKB-KW"/>
</dbReference>
<dbReference type="GO" id="GO:0004672">
    <property type="term" value="F:protein kinase activity"/>
    <property type="evidence" value="ECO:0007669"/>
    <property type="project" value="UniProtKB-ARBA"/>
</dbReference>
<proteinExistence type="predicted"/>
<accession>B2T9S2</accession>
<gene>
    <name evidence="4" type="ordered locus">Bphyt_6882</name>
</gene>
<dbReference type="STRING" id="398527.Bphyt_6882"/>
<sequence length="128" mass="13695">MKAVDVMDRTVLPVNADSLWNTALDLACGDKAAAARLLEMIAHTNRTTLDTMRKSFEAACWDSVGSAAHRIAGSARMLECDDLIALLIQLETAARARDIAGATAALPCVIDTIERLDVSIVKALGNRD</sequence>
<organism evidence="4 5">
    <name type="scientific">Paraburkholderia phytofirmans (strain DSM 17436 / LMG 22146 / PsJN)</name>
    <name type="common">Burkholderia phytofirmans</name>
    <dbReference type="NCBI Taxonomy" id="398527"/>
    <lineage>
        <taxon>Bacteria</taxon>
        <taxon>Pseudomonadati</taxon>
        <taxon>Pseudomonadota</taxon>
        <taxon>Betaproteobacteria</taxon>
        <taxon>Burkholderiales</taxon>
        <taxon>Burkholderiaceae</taxon>
        <taxon>Paraburkholderia</taxon>
    </lineage>
</organism>
<dbReference type="Gene3D" id="1.20.120.160">
    <property type="entry name" value="HPT domain"/>
    <property type="match status" value="1"/>
</dbReference>
<dbReference type="eggNOG" id="COG2198">
    <property type="taxonomic scope" value="Bacteria"/>
</dbReference>
<dbReference type="InterPro" id="IPR008207">
    <property type="entry name" value="Sig_transdc_His_kin_Hpt_dom"/>
</dbReference>
<dbReference type="PROSITE" id="PS50894">
    <property type="entry name" value="HPT"/>
    <property type="match status" value="1"/>
</dbReference>
<dbReference type="Pfam" id="PF01627">
    <property type="entry name" value="Hpt"/>
    <property type="match status" value="1"/>
</dbReference>
<evidence type="ECO:0000256" key="1">
    <source>
        <dbReference type="ARBA" id="ARBA00023012"/>
    </source>
</evidence>
<name>B2T9S2_PARPJ</name>
<dbReference type="HOGENOM" id="CLU_1955524_0_0_4"/>